<sequence length="457" mass="47984">MKTTLPLALAALLALPGCAQNDEPALCNLSLPGEAPGIDPLLVPVGAPAAMRVDIATRTLQCESGKTAQAPDTATAEVFDPENHVIPSEVSLQASGTVATLSFTPTVVGRHHVILAFTPVGGIRQLGVYAASHWAGAPSPVTLPLPRCGQLERTAHGLWLCDGVALRSPSDRPLRLGTGATPPDVAVSGNVVWVVGDGRVRRYVDTGSELELTGSLLLSTTTGVKVIQSRLASENELVVLDAELLHRFVFTDTGVLESPTPAFWATGQPRIPFGLDSAVGLLVRAAEDQVLVVSQPGPIDNSTACAFKVGADGAFLPEGLLCALVRGRPVGMEDGILWTQVGVNIPTLNAGRMLHRWGISEGRLEERNALILDASIAVADAPLRGGFTVPALYAVPRKATALTRPRVLPDRSALGLELMPTNMPLAEGARATSPRFHWGGDSRPTVGFTTVYEQALP</sequence>
<dbReference type="Proteomes" id="UP000315369">
    <property type="component" value="Unassembled WGS sequence"/>
</dbReference>
<proteinExistence type="predicted"/>
<feature type="chain" id="PRO_5022078155" description="Lipoprotein" evidence="1">
    <location>
        <begin position="22"/>
        <end position="457"/>
    </location>
</feature>
<evidence type="ECO:0000256" key="1">
    <source>
        <dbReference type="SAM" id="SignalP"/>
    </source>
</evidence>
<feature type="signal peptide" evidence="1">
    <location>
        <begin position="1"/>
        <end position="21"/>
    </location>
</feature>
<keyword evidence="3" id="KW-1185">Reference proteome</keyword>
<dbReference type="Gene3D" id="2.60.40.10">
    <property type="entry name" value="Immunoglobulins"/>
    <property type="match status" value="1"/>
</dbReference>
<name>A0A540WW78_9BACT</name>
<dbReference type="RefSeq" id="WP_141645101.1">
    <property type="nucleotide sequence ID" value="NZ_VIFM01000109.1"/>
</dbReference>
<evidence type="ECO:0000313" key="3">
    <source>
        <dbReference type="Proteomes" id="UP000315369"/>
    </source>
</evidence>
<dbReference type="InterPro" id="IPR017868">
    <property type="entry name" value="Filamin/ABP280_repeat-like"/>
</dbReference>
<dbReference type="AlphaFoldDB" id="A0A540WW78"/>
<dbReference type="EMBL" id="VIFM01000109">
    <property type="protein sequence ID" value="TQF13180.1"/>
    <property type="molecule type" value="Genomic_DNA"/>
</dbReference>
<comment type="caution">
    <text evidence="2">The sequence shown here is derived from an EMBL/GenBank/DDBJ whole genome shotgun (WGS) entry which is preliminary data.</text>
</comment>
<organism evidence="2 3">
    <name type="scientific">Myxococcus llanfairpwllgwyngyllgogerychwyrndrobwllllantysiliogogogochensis</name>
    <dbReference type="NCBI Taxonomy" id="2590453"/>
    <lineage>
        <taxon>Bacteria</taxon>
        <taxon>Pseudomonadati</taxon>
        <taxon>Myxococcota</taxon>
        <taxon>Myxococcia</taxon>
        <taxon>Myxococcales</taxon>
        <taxon>Cystobacterineae</taxon>
        <taxon>Myxococcaceae</taxon>
        <taxon>Myxococcus</taxon>
    </lineage>
</organism>
<gene>
    <name evidence="2" type="ORF">FJV41_25195</name>
</gene>
<protein>
    <recommendedName>
        <fullName evidence="4">Lipoprotein</fullName>
    </recommendedName>
</protein>
<reference evidence="2 3" key="1">
    <citation type="submission" date="2019-06" db="EMBL/GenBank/DDBJ databases">
        <authorList>
            <person name="Livingstone P."/>
            <person name="Whitworth D."/>
        </authorList>
    </citation>
    <scope>NUCLEOTIDE SEQUENCE [LARGE SCALE GENOMIC DNA]</scope>
    <source>
        <strain evidence="2 3">AM401</strain>
    </source>
</reference>
<accession>A0A540WW78</accession>
<keyword evidence="1" id="KW-0732">Signal</keyword>
<evidence type="ECO:0000313" key="2">
    <source>
        <dbReference type="EMBL" id="TQF13180.1"/>
    </source>
</evidence>
<dbReference type="PROSITE" id="PS50194">
    <property type="entry name" value="FILAMIN_REPEAT"/>
    <property type="match status" value="1"/>
</dbReference>
<dbReference type="OrthoDB" id="5381180at2"/>
<dbReference type="InterPro" id="IPR013783">
    <property type="entry name" value="Ig-like_fold"/>
</dbReference>
<evidence type="ECO:0008006" key="4">
    <source>
        <dbReference type="Google" id="ProtNLM"/>
    </source>
</evidence>